<evidence type="ECO:0000256" key="2">
    <source>
        <dbReference type="ARBA" id="ARBA00008692"/>
    </source>
</evidence>
<keyword evidence="4 6" id="KW-1133">Transmembrane helix</keyword>
<name>G3SKK8_GORGO</name>
<feature type="transmembrane region" description="Helical" evidence="6">
    <location>
        <begin position="116"/>
        <end position="140"/>
    </location>
</feature>
<feature type="transmembrane region" description="Helical" evidence="6">
    <location>
        <begin position="279"/>
        <end position="302"/>
    </location>
</feature>
<dbReference type="Pfam" id="PF00916">
    <property type="entry name" value="Sulfate_transp"/>
    <property type="match status" value="1"/>
</dbReference>
<dbReference type="InParanoid" id="G3SKK8"/>
<dbReference type="GO" id="GO:1902476">
    <property type="term" value="P:chloride transmembrane transport"/>
    <property type="evidence" value="ECO:0000318"/>
    <property type="project" value="GO_Central"/>
</dbReference>
<dbReference type="PANTHER" id="PTHR11814">
    <property type="entry name" value="SULFATE TRANSPORTER"/>
    <property type="match status" value="1"/>
</dbReference>
<evidence type="ECO:0000256" key="1">
    <source>
        <dbReference type="ARBA" id="ARBA00004141"/>
    </source>
</evidence>
<dbReference type="GO" id="GO:0015116">
    <property type="term" value="F:sulfate transmembrane transporter activity"/>
    <property type="evidence" value="ECO:0000318"/>
    <property type="project" value="GO_Central"/>
</dbReference>
<dbReference type="GO" id="GO:0015108">
    <property type="term" value="F:chloride transmembrane transporter activity"/>
    <property type="evidence" value="ECO:0000318"/>
    <property type="project" value="GO_Central"/>
</dbReference>
<dbReference type="STRING" id="9593.ENSGGOP00000028651"/>
<reference evidence="8" key="3">
    <citation type="submission" date="2025-08" db="UniProtKB">
        <authorList>
            <consortium name="Ensembl"/>
        </authorList>
    </citation>
    <scope>IDENTIFICATION</scope>
</reference>
<dbReference type="Gene3D" id="3.30.750.24">
    <property type="entry name" value="STAS domain"/>
    <property type="match status" value="1"/>
</dbReference>
<dbReference type="InterPro" id="IPR001902">
    <property type="entry name" value="SLC26A/SulP_fam"/>
</dbReference>
<dbReference type="AlphaFoldDB" id="G3SKK8"/>
<evidence type="ECO:0000256" key="4">
    <source>
        <dbReference type="ARBA" id="ARBA00022989"/>
    </source>
</evidence>
<dbReference type="GO" id="GO:0019531">
    <property type="term" value="F:oxalate transmembrane transporter activity"/>
    <property type="evidence" value="ECO:0000318"/>
    <property type="project" value="GO_Central"/>
</dbReference>
<dbReference type="InterPro" id="IPR036513">
    <property type="entry name" value="STAS_dom_sf"/>
</dbReference>
<dbReference type="GO" id="GO:0005886">
    <property type="term" value="C:plasma membrane"/>
    <property type="evidence" value="ECO:0000318"/>
    <property type="project" value="GO_Central"/>
</dbReference>
<feature type="transmembrane region" description="Helical" evidence="6">
    <location>
        <begin position="322"/>
        <end position="344"/>
    </location>
</feature>
<dbReference type="InterPro" id="IPR002645">
    <property type="entry name" value="STAS_dom"/>
</dbReference>
<comment type="similarity">
    <text evidence="2">Belongs to the SLC26A/SulP transporter (TC 2.A.53) family.</text>
</comment>
<proteinExistence type="inferred from homology"/>
<feature type="domain" description="STAS" evidence="7">
    <location>
        <begin position="415"/>
        <end position="540"/>
    </location>
</feature>
<dbReference type="OMA" id="ICWGLVD"/>
<feature type="transmembrane region" description="Helical" evidence="6">
    <location>
        <begin position="351"/>
        <end position="373"/>
    </location>
</feature>
<evidence type="ECO:0000313" key="8">
    <source>
        <dbReference type="Ensembl" id="ENSGGOP00000028651.1"/>
    </source>
</evidence>
<reference evidence="8" key="4">
    <citation type="submission" date="2025-09" db="UniProtKB">
        <authorList>
            <consortium name="Ensembl"/>
        </authorList>
    </citation>
    <scope>IDENTIFICATION</scope>
</reference>
<reference evidence="9" key="1">
    <citation type="submission" date="2011-05" db="EMBL/GenBank/DDBJ databases">
        <title>Insights into the evolution of the great apes provided by the gorilla genome.</title>
        <authorList>
            <person name="Scally A."/>
        </authorList>
    </citation>
    <scope>NUCLEOTIDE SEQUENCE [LARGE SCALE GENOMIC DNA]</scope>
</reference>
<dbReference type="InterPro" id="IPR011547">
    <property type="entry name" value="SLC26A/SulP_dom"/>
</dbReference>
<reference evidence="8 9" key="2">
    <citation type="journal article" date="2012" name="Nature">
        <title>Insights into hominid evolution from the gorilla genome sequence.</title>
        <authorList>
            <person name="Scally A."/>
            <person name="Dutheil J.Y."/>
            <person name="Hillier L.W."/>
            <person name="Jordan G.E."/>
            <person name="Goodhead I."/>
            <person name="Herrero J."/>
            <person name="Hobolth A."/>
            <person name="Lappalainen T."/>
            <person name="Mailund T."/>
            <person name="Marques-Bonet T."/>
            <person name="McCarthy S."/>
            <person name="Montgomery S.H."/>
            <person name="Schwalie P.C."/>
            <person name="Tang Y.A."/>
            <person name="Ward M.C."/>
            <person name="Xue Y."/>
            <person name="Yngvadottir B."/>
            <person name="Alkan C."/>
            <person name="Andersen L.N."/>
            <person name="Ayub Q."/>
            <person name="Ball E.V."/>
            <person name="Beal K."/>
            <person name="Bradley B.J."/>
            <person name="Chen Y."/>
            <person name="Clee C.M."/>
            <person name="Fitzgerald S."/>
            <person name="Graves T.A."/>
            <person name="Gu Y."/>
            <person name="Heath P."/>
            <person name="Heger A."/>
            <person name="Karakoc E."/>
            <person name="Kolb-Kokocinski A."/>
            <person name="Laird G.K."/>
            <person name="Lunter G."/>
            <person name="Meader S."/>
            <person name="Mort M."/>
            <person name="Mullikin J.C."/>
            <person name="Munch K."/>
            <person name="O'Connor T.D."/>
            <person name="Phillips A.D."/>
            <person name="Prado-Martinez J."/>
            <person name="Rogers A.S."/>
            <person name="Sajjadian S."/>
            <person name="Schmidt D."/>
            <person name="Shaw K."/>
            <person name="Simpson J.T."/>
            <person name="Stenson P.D."/>
            <person name="Turner D.J."/>
            <person name="Vigilant L."/>
            <person name="Vilella A.J."/>
            <person name="Whitener W."/>
            <person name="Zhu B."/>
            <person name="Cooper D.N."/>
            <person name="de Jong P."/>
            <person name="Dermitzakis E.T."/>
            <person name="Eichler E.E."/>
            <person name="Flicek P."/>
            <person name="Goldman N."/>
            <person name="Mundy N.I."/>
            <person name="Ning Z."/>
            <person name="Odom D.T."/>
            <person name="Ponting C.P."/>
            <person name="Quail M.A."/>
            <person name="Ryder O.A."/>
            <person name="Searle S.M."/>
            <person name="Warren W.C."/>
            <person name="Wilson R.K."/>
            <person name="Schierup M.H."/>
            <person name="Rogers J."/>
            <person name="Tyler-Smith C."/>
            <person name="Durbin R."/>
        </authorList>
    </citation>
    <scope>NUCLEOTIDE SEQUENCE [LARGE SCALE GENOMIC DNA]</scope>
</reference>
<evidence type="ECO:0000256" key="3">
    <source>
        <dbReference type="ARBA" id="ARBA00022692"/>
    </source>
</evidence>
<feature type="transmembrane region" description="Helical" evidence="6">
    <location>
        <begin position="42"/>
        <end position="69"/>
    </location>
</feature>
<evidence type="ECO:0000256" key="5">
    <source>
        <dbReference type="ARBA" id="ARBA00023136"/>
    </source>
</evidence>
<organism evidence="8 9">
    <name type="scientific">Gorilla gorilla gorilla</name>
    <name type="common">Western lowland gorilla</name>
    <dbReference type="NCBI Taxonomy" id="9595"/>
    <lineage>
        <taxon>Eukaryota</taxon>
        <taxon>Metazoa</taxon>
        <taxon>Chordata</taxon>
        <taxon>Craniata</taxon>
        <taxon>Vertebrata</taxon>
        <taxon>Euteleostomi</taxon>
        <taxon>Mammalia</taxon>
        <taxon>Eutheria</taxon>
        <taxon>Euarchontoglires</taxon>
        <taxon>Primates</taxon>
        <taxon>Haplorrhini</taxon>
        <taxon>Catarrhini</taxon>
        <taxon>Hominidae</taxon>
        <taxon>Gorilla</taxon>
    </lineage>
</organism>
<keyword evidence="3 6" id="KW-0812">Transmembrane</keyword>
<dbReference type="FunCoup" id="G3SKK8">
    <property type="interactions" value="10"/>
</dbReference>
<keyword evidence="5 6" id="KW-0472">Membrane</keyword>
<dbReference type="Bgee" id="ENSGGOG00000034835">
    <property type="expression patterns" value="Expressed in heart and 3 other cell types or tissues"/>
</dbReference>
<comment type="subcellular location">
    <subcellularLocation>
        <location evidence="1">Membrane</location>
        <topology evidence="1">Multi-pass membrane protein</topology>
    </subcellularLocation>
</comment>
<sequence>MRLDLASLMPALKSLGSAFKSWRLDKAPSPQHTFPSTSIPGMAFALLASVPAVFGLYTSFFPVLIYSLLGTGRHLSTGTFAILSLMTGSAVERLVPEPLVGNLSGIEKEQLDAQRVGVAAAVAFGSGALMLGMFVLQLGVLSTFLSEPVVKALTSGAALHVLLSQLPSLLGLSLPRQIGCFSLFKTLASLLTALPRSSPAELTISALSLALLVPVKELNVRFRDRLPTPIPGEVVLVLLASVLCFTSSVDTRYQVQIVGLLPGGFPQPLLPNLAELPRILADSLPIALVTFAVSASLASIYADKYSYTIDSNQELLAHGASNLISSLFSCFPNLATLATTNLLVDAGGKTQLAGLFSCTVVLLVLLWLGPFFYCLPKAVLACINISSMRQVFCQMQELPQLWHISRVDFLLQVLGLCILSYPTPLYFGTRGQFRRNLEWHLGLGEGEKETSKPDGPMVAVAEPVRVVVLDFSGVTFADAAGAREVVVRERLASRCRDARIRLLLAQCNASVQGTLTRAGLLDRVTPDQLFVSVQDAAAYALGSLVRGSSTRSGSRESLGCGK</sequence>
<dbReference type="eggNOG" id="KOG0236">
    <property type="taxonomic scope" value="Eukaryota"/>
</dbReference>
<dbReference type="HOGENOM" id="CLU_003182_9_4_1"/>
<evidence type="ECO:0000259" key="7">
    <source>
        <dbReference type="PROSITE" id="PS50801"/>
    </source>
</evidence>
<dbReference type="GO" id="GO:0015106">
    <property type="term" value="F:bicarbonate transmembrane transporter activity"/>
    <property type="evidence" value="ECO:0000318"/>
    <property type="project" value="GO_Central"/>
</dbReference>
<dbReference type="FunFam" id="3.30.750.24:FF:000027">
    <property type="entry name" value="Solute carrier family 26 member 10"/>
    <property type="match status" value="1"/>
</dbReference>
<dbReference type="Proteomes" id="UP000001519">
    <property type="component" value="Chromosome 12"/>
</dbReference>
<dbReference type="CDD" id="cd07042">
    <property type="entry name" value="STAS_SulP_like_sulfate_transporter"/>
    <property type="match status" value="1"/>
</dbReference>
<gene>
    <name evidence="8" type="primary">SLC26A10P</name>
</gene>
<accession>G3SKK8</accession>
<dbReference type="GO" id="GO:1902358">
    <property type="term" value="P:sulfate transmembrane transport"/>
    <property type="evidence" value="ECO:0000318"/>
    <property type="project" value="GO_Central"/>
</dbReference>
<dbReference type="SUPFAM" id="SSF52091">
    <property type="entry name" value="SpoIIaa-like"/>
    <property type="match status" value="1"/>
</dbReference>
<keyword evidence="9" id="KW-1185">Reference proteome</keyword>
<dbReference type="GeneTree" id="ENSGT01150000286960"/>
<dbReference type="EMBL" id="CABD030083504">
    <property type="status" value="NOT_ANNOTATED_CDS"/>
    <property type="molecule type" value="Genomic_DNA"/>
</dbReference>
<dbReference type="Ensembl" id="ENSGGOT00000041094.2">
    <property type="protein sequence ID" value="ENSGGOP00000028651.1"/>
    <property type="gene ID" value="ENSGGOG00000034835.2"/>
</dbReference>
<protein>
    <recommendedName>
        <fullName evidence="7">STAS domain-containing protein</fullName>
    </recommendedName>
</protein>
<dbReference type="PROSITE" id="PS50801">
    <property type="entry name" value="STAS"/>
    <property type="match status" value="1"/>
</dbReference>
<evidence type="ECO:0000256" key="6">
    <source>
        <dbReference type="SAM" id="Phobius"/>
    </source>
</evidence>
<evidence type="ECO:0000313" key="9">
    <source>
        <dbReference type="Proteomes" id="UP000001519"/>
    </source>
</evidence>
<dbReference type="Pfam" id="PF01740">
    <property type="entry name" value="STAS"/>
    <property type="match status" value="1"/>
</dbReference>